<evidence type="ECO:0000256" key="13">
    <source>
        <dbReference type="ARBA" id="ARBA00048988"/>
    </source>
</evidence>
<evidence type="ECO:0000256" key="14">
    <source>
        <dbReference type="PROSITE-ProRule" id="PRU00560"/>
    </source>
</evidence>
<comment type="catalytic activity">
    <reaction evidence="13">
        <text>ATP + H2O = ADP + phosphate + H(+)</text>
        <dbReference type="Rhea" id="RHEA:13065"/>
        <dbReference type="ChEBI" id="CHEBI:15377"/>
        <dbReference type="ChEBI" id="CHEBI:15378"/>
        <dbReference type="ChEBI" id="CHEBI:30616"/>
        <dbReference type="ChEBI" id="CHEBI:43474"/>
        <dbReference type="ChEBI" id="CHEBI:456216"/>
        <dbReference type="EC" id="5.6.2.4"/>
    </reaction>
</comment>
<keyword evidence="8" id="KW-0238">DNA-binding</keyword>
<protein>
    <recommendedName>
        <fullName evidence="12">DNA 3'-5' helicase</fullName>
        <ecNumber evidence="12">5.6.2.4</ecNumber>
    </recommendedName>
</protein>
<name>A0ABN6NJ82_THEBO</name>
<evidence type="ECO:0000256" key="10">
    <source>
        <dbReference type="ARBA" id="ARBA00023235"/>
    </source>
</evidence>
<keyword evidence="9" id="KW-0234">DNA repair</keyword>
<keyword evidence="17" id="KW-0614">Plasmid</keyword>
<dbReference type="PANTHER" id="PTHR11070">
    <property type="entry name" value="UVRD / RECB / PCRA DNA HELICASE FAMILY MEMBER"/>
    <property type="match status" value="1"/>
</dbReference>
<proteinExistence type="predicted"/>
<dbReference type="CDD" id="cd17932">
    <property type="entry name" value="DEXQc_UvrD"/>
    <property type="match status" value="1"/>
</dbReference>
<dbReference type="SUPFAM" id="SSF52980">
    <property type="entry name" value="Restriction endonuclease-like"/>
    <property type="match status" value="1"/>
</dbReference>
<dbReference type="GO" id="GO:0004386">
    <property type="term" value="F:helicase activity"/>
    <property type="evidence" value="ECO:0007669"/>
    <property type="project" value="UniProtKB-KW"/>
</dbReference>
<dbReference type="RefSeq" id="WP_244363743.1">
    <property type="nucleotide sequence ID" value="NZ_AP025594.1"/>
</dbReference>
<comment type="catalytic activity">
    <reaction evidence="11">
        <text>Couples ATP hydrolysis with the unwinding of duplex DNA by translocating in the 3'-5' direction.</text>
        <dbReference type="EC" id="5.6.2.4"/>
    </reaction>
</comment>
<keyword evidence="10" id="KW-0413">Isomerase</keyword>
<gene>
    <name evidence="17" type="ORF">TbrSNM41_24210</name>
</gene>
<evidence type="ECO:0000313" key="17">
    <source>
        <dbReference type="EMBL" id="BDG17687.1"/>
    </source>
</evidence>
<dbReference type="SUPFAM" id="SSF52540">
    <property type="entry name" value="P-loop containing nucleoside triphosphate hydrolases"/>
    <property type="match status" value="1"/>
</dbReference>
<dbReference type="EMBL" id="AP025594">
    <property type="protein sequence ID" value="BDG17687.1"/>
    <property type="molecule type" value="Genomic_DNA"/>
</dbReference>
<keyword evidence="6" id="KW-0269">Exonuclease</keyword>
<geneLocation type="plasmid" evidence="17 18">
    <name>pTbrSNM4-1b</name>
</geneLocation>
<dbReference type="Gene3D" id="3.40.50.300">
    <property type="entry name" value="P-loop containing nucleotide triphosphate hydrolases"/>
    <property type="match status" value="4"/>
</dbReference>
<dbReference type="InterPro" id="IPR038726">
    <property type="entry name" value="PDDEXK_AddAB-type"/>
</dbReference>
<reference evidence="17 18" key="1">
    <citation type="journal article" date="2022" name="Microbiol. Resour. Announc.">
        <title>Complete Genome Sequences of Thermus Strains Isolated from Senami Hot Spring in Japan.</title>
        <authorList>
            <person name="Miyazaki K."/>
        </authorList>
    </citation>
    <scope>NUCLEOTIDE SEQUENCE [LARGE SCALE GENOMIC DNA]</scope>
    <source>
        <strain evidence="17 18">SNM4-1</strain>
        <plasmid evidence="17 18">pTbrSNM4-1b</plasmid>
    </source>
</reference>
<dbReference type="EC" id="5.6.2.4" evidence="12"/>
<dbReference type="InterPro" id="IPR000212">
    <property type="entry name" value="DNA_helicase_UvrD/REP"/>
</dbReference>
<feature type="binding site" evidence="14">
    <location>
        <begin position="21"/>
        <end position="28"/>
    </location>
    <ligand>
        <name>ATP</name>
        <dbReference type="ChEBI" id="CHEBI:30616"/>
    </ligand>
</feature>
<evidence type="ECO:0000256" key="2">
    <source>
        <dbReference type="ARBA" id="ARBA00022741"/>
    </source>
</evidence>
<dbReference type="Pfam" id="PF00580">
    <property type="entry name" value="UvrD-helicase"/>
    <property type="match status" value="1"/>
</dbReference>
<keyword evidence="2 14" id="KW-0547">Nucleotide-binding</keyword>
<dbReference type="PROSITE" id="PS51217">
    <property type="entry name" value="UVRD_HELICASE_CTER"/>
    <property type="match status" value="1"/>
</dbReference>
<organism evidence="17 18">
    <name type="scientific">Thermus brockianus</name>
    <dbReference type="NCBI Taxonomy" id="56956"/>
    <lineage>
        <taxon>Bacteria</taxon>
        <taxon>Thermotogati</taxon>
        <taxon>Deinococcota</taxon>
        <taxon>Deinococci</taxon>
        <taxon>Thermales</taxon>
        <taxon>Thermaceae</taxon>
        <taxon>Thermus</taxon>
    </lineage>
</organism>
<feature type="domain" description="UvrD-like helicase C-terminal" evidence="16">
    <location>
        <begin position="406"/>
        <end position="686"/>
    </location>
</feature>
<evidence type="ECO:0000256" key="3">
    <source>
        <dbReference type="ARBA" id="ARBA00022763"/>
    </source>
</evidence>
<dbReference type="Pfam" id="PF12705">
    <property type="entry name" value="PDDEXK_1"/>
    <property type="match status" value="1"/>
</dbReference>
<evidence type="ECO:0000259" key="16">
    <source>
        <dbReference type="PROSITE" id="PS51217"/>
    </source>
</evidence>
<dbReference type="InterPro" id="IPR027417">
    <property type="entry name" value="P-loop_NTPase"/>
</dbReference>
<dbReference type="InterPro" id="IPR011604">
    <property type="entry name" value="PDDEXK-like_dom_sf"/>
</dbReference>
<evidence type="ECO:0000256" key="7">
    <source>
        <dbReference type="ARBA" id="ARBA00022840"/>
    </source>
</evidence>
<dbReference type="Gene3D" id="1.10.486.10">
    <property type="entry name" value="PCRA, domain 4"/>
    <property type="match status" value="1"/>
</dbReference>
<keyword evidence="7 14" id="KW-0067">ATP-binding</keyword>
<dbReference type="PROSITE" id="PS51198">
    <property type="entry name" value="UVRD_HELICASE_ATP_BIND"/>
    <property type="match status" value="1"/>
</dbReference>
<evidence type="ECO:0000256" key="5">
    <source>
        <dbReference type="ARBA" id="ARBA00022806"/>
    </source>
</evidence>
<dbReference type="PANTHER" id="PTHR11070:SF2">
    <property type="entry name" value="ATP-DEPENDENT DNA HELICASE SRS2"/>
    <property type="match status" value="1"/>
</dbReference>
<dbReference type="InterPro" id="IPR011335">
    <property type="entry name" value="Restrct_endonuc-II-like"/>
</dbReference>
<dbReference type="Proteomes" id="UP000831120">
    <property type="component" value="Plasmid pTbrSNM4-1b"/>
</dbReference>
<dbReference type="Gene3D" id="3.90.320.10">
    <property type="match status" value="1"/>
</dbReference>
<keyword evidence="5 14" id="KW-0347">Helicase</keyword>
<evidence type="ECO:0000259" key="15">
    <source>
        <dbReference type="PROSITE" id="PS51198"/>
    </source>
</evidence>
<accession>A0ABN6NJ82</accession>
<evidence type="ECO:0000256" key="12">
    <source>
        <dbReference type="ARBA" id="ARBA00034808"/>
    </source>
</evidence>
<evidence type="ECO:0000256" key="4">
    <source>
        <dbReference type="ARBA" id="ARBA00022801"/>
    </source>
</evidence>
<evidence type="ECO:0000256" key="6">
    <source>
        <dbReference type="ARBA" id="ARBA00022839"/>
    </source>
</evidence>
<keyword evidence="1" id="KW-0540">Nuclease</keyword>
<evidence type="ECO:0000313" key="18">
    <source>
        <dbReference type="Proteomes" id="UP000831120"/>
    </source>
</evidence>
<evidence type="ECO:0000256" key="8">
    <source>
        <dbReference type="ARBA" id="ARBA00023125"/>
    </source>
</evidence>
<evidence type="ECO:0000256" key="9">
    <source>
        <dbReference type="ARBA" id="ARBA00023204"/>
    </source>
</evidence>
<dbReference type="Pfam" id="PF13361">
    <property type="entry name" value="UvrD_C"/>
    <property type="match status" value="1"/>
</dbReference>
<dbReference type="InterPro" id="IPR014016">
    <property type="entry name" value="UvrD-like_ATP-bd"/>
</dbReference>
<sequence length="1027" mass="115679">MDREKLLQAVEDTERGLFLQAGAGTGKTHWMAERYLKLLERGHSPLEVVAVTFTDKAALELRNRVRKRLLETAAKEHPQKLAELEAAPIGTLHALAARICREFPEEAEVPADFQVLDDLEAALLRGEWVEEALGEELQGAQYRSLLDAVGYEGLLETLERILEDPLAARELLEKGDAVWQDLRRRAWAKYYHLVRERLPRDLDGVPGLRDAWQGAKEGDPETASDLLNWASDVDSRKSPWKELKSKFPCLSELRGILDRAKELLELKPRPADNRLWEVWPAFRALVEGVLRRLEEYRFRARRLGYADLEVHALRALEKGHVREHYRARFRHLIVDEFQDTNPVQYRLLRTLFPDLRSWSVVGDPNQSIYGFRRADPRIMAELRREAEGQEGNVRVLSLGKTYRYHESLARFHNSFFKERLPDYVPVEADRSRTPEDAPVLFFEGKLKEQAHFIAQEVARLRKEFVVWDPATGVYRPLEYRDVAVLGRTWAHLAQVAEVLQGLGVPAVEARGGNLLETPEFLDAYMALRFLADPKDEEALLRPFHSPFLAVSQREVLLLSSLCGEQESLWDALSRVPNLPPSLERARRVLGDLLRRRAFEAPSRLLQRLDEATGYTGVVASLSRGRRRVKDWEGVLELVRELEVGDEDPFLVVRKLRRLLREGVQVERPPLEAGDALALLTVHAAKGLEWPVVFVLHINKWNGHWGARRDKPLFRPGLALIPPLLGGEDSSFFQLAKAALEEEERAEEERLLYVAATRARERLYLLLAPGGGHVPAAALECLGAVRRCLEAKPPRIEGVAQGQDFQPLTEGLRTIPLEAIPISLLPLAARDTGLARKLLLGEPLEGNAPSPTPVEDGEDTPRGAEVGAIAHTLLERLDCVEELEGKGLDLLERHFPGTTAEEREEALRLARTFLEAEVFAPFRKGTVAKEVPVALEVEGVRLEGRADRVGDDWVLDYKTDQAVDLENYHLQVALYAQALQKGKAYIADLRQGKLHPVDVGQAVARARGVLACLVGNLNGVPTEPEGGP</sequence>
<evidence type="ECO:0000256" key="11">
    <source>
        <dbReference type="ARBA" id="ARBA00034617"/>
    </source>
</evidence>
<dbReference type="InterPro" id="IPR014017">
    <property type="entry name" value="DNA_helicase_UvrD-like_C"/>
</dbReference>
<feature type="domain" description="UvrD-like helicase ATP-binding" evidence="15">
    <location>
        <begin position="1"/>
        <end position="405"/>
    </location>
</feature>
<keyword evidence="18" id="KW-1185">Reference proteome</keyword>
<evidence type="ECO:0000256" key="1">
    <source>
        <dbReference type="ARBA" id="ARBA00022722"/>
    </source>
</evidence>
<keyword evidence="4 14" id="KW-0378">Hydrolase</keyword>
<keyword evidence="3" id="KW-0227">DNA damage</keyword>